<evidence type="ECO:0000313" key="1">
    <source>
        <dbReference type="EMBL" id="OEJ74892.1"/>
    </source>
</evidence>
<dbReference type="EMBL" id="MJGC01000059">
    <property type="protein sequence ID" value="OEJ74892.1"/>
    <property type="molecule type" value="Genomic_DNA"/>
</dbReference>
<reference evidence="1" key="1">
    <citation type="submission" date="2016-09" db="EMBL/GenBank/DDBJ databases">
        <title>Draft genome of thermotolerant cyanobacterium Desertifilum sp. strain IPPAS B-1220.</title>
        <authorList>
            <person name="Sinetova M.A."/>
            <person name="Bolakhan K."/>
            <person name="Zayadan B.K."/>
            <person name="Mironov K.S."/>
            <person name="Ustinova V."/>
            <person name="Kupriyanova E.V."/>
            <person name="Sidorov R.A."/>
            <person name="Skrypnik A.N."/>
            <person name="Gogoleva N.E."/>
            <person name="Gogolev Y.V."/>
            <person name="Los D.A."/>
        </authorList>
    </citation>
    <scope>NUCLEOTIDE SEQUENCE [LARGE SCALE GENOMIC DNA]</scope>
    <source>
        <strain evidence="1">IPPAS B-1220</strain>
    </source>
</reference>
<gene>
    <name evidence="1" type="ORF">BH720_12375</name>
</gene>
<organism evidence="1">
    <name type="scientific">Desertifilum tharense IPPAS B-1220</name>
    <dbReference type="NCBI Taxonomy" id="1781255"/>
    <lineage>
        <taxon>Bacteria</taxon>
        <taxon>Bacillati</taxon>
        <taxon>Cyanobacteriota</taxon>
        <taxon>Cyanophyceae</taxon>
        <taxon>Desertifilales</taxon>
        <taxon>Desertifilaceae</taxon>
        <taxon>Desertifilum</taxon>
    </lineage>
</organism>
<name>A0A1E5QJN7_9CYAN</name>
<dbReference type="InterPro" id="IPR009057">
    <property type="entry name" value="Homeodomain-like_sf"/>
</dbReference>
<comment type="caution">
    <text evidence="1">The sequence shown here is derived from an EMBL/GenBank/DDBJ whole genome shotgun (WGS) entry which is preliminary data.</text>
</comment>
<dbReference type="STRING" id="1781255.BH720_12375"/>
<evidence type="ECO:0008006" key="2">
    <source>
        <dbReference type="Google" id="ProtNLM"/>
    </source>
</evidence>
<dbReference type="InterPro" id="IPR007367">
    <property type="entry name" value="DUF433"/>
</dbReference>
<dbReference type="PANTHER" id="PTHR34849">
    <property type="entry name" value="SSL5025 PROTEIN"/>
    <property type="match status" value="1"/>
</dbReference>
<dbReference type="Pfam" id="PF04255">
    <property type="entry name" value="DUF433"/>
    <property type="match status" value="1"/>
</dbReference>
<accession>A0A1E5QJN7</accession>
<dbReference type="Gene3D" id="1.10.10.10">
    <property type="entry name" value="Winged helix-like DNA-binding domain superfamily/Winged helix DNA-binding domain"/>
    <property type="match status" value="1"/>
</dbReference>
<dbReference type="RefSeq" id="WP_069967516.1">
    <property type="nucleotide sequence ID" value="NZ_CM124774.1"/>
</dbReference>
<protein>
    <recommendedName>
        <fullName evidence="2">DUF433 domain-containing protein</fullName>
    </recommendedName>
</protein>
<dbReference type="PANTHER" id="PTHR34849:SF3">
    <property type="entry name" value="SSR2962 PROTEIN"/>
    <property type="match status" value="1"/>
</dbReference>
<dbReference type="AlphaFoldDB" id="A0A1E5QJN7"/>
<dbReference type="SUPFAM" id="SSF46689">
    <property type="entry name" value="Homeodomain-like"/>
    <property type="match status" value="1"/>
</dbReference>
<proteinExistence type="predicted"/>
<dbReference type="InterPro" id="IPR036388">
    <property type="entry name" value="WH-like_DNA-bd_sf"/>
</dbReference>
<dbReference type="OrthoDB" id="9808242at2"/>
<sequence length="65" mass="7146">MRFPRITVNPDRMGGVPCIRGLRIPVSTVVNMLADGIAIADILEAYPDLEIEDIQESLGYTSARD</sequence>